<dbReference type="RefSeq" id="WP_209969440.1">
    <property type="nucleotide sequence ID" value="NZ_JAGGLB010000001.1"/>
</dbReference>
<gene>
    <name evidence="3" type="ORF">J2Z66_000480</name>
</gene>
<reference evidence="3 4" key="1">
    <citation type="submission" date="2021-03" db="EMBL/GenBank/DDBJ databases">
        <title>Genomic Encyclopedia of Type Strains, Phase IV (KMG-IV): sequencing the most valuable type-strain genomes for metagenomic binning, comparative biology and taxonomic classification.</title>
        <authorList>
            <person name="Goeker M."/>
        </authorList>
    </citation>
    <scope>NUCLEOTIDE SEQUENCE [LARGE SCALE GENOMIC DNA]</scope>
    <source>
        <strain evidence="3 4">DSM 26048</strain>
    </source>
</reference>
<dbReference type="InterPro" id="IPR052173">
    <property type="entry name" value="Beta-lactam_resp_regulator"/>
</dbReference>
<dbReference type="InterPro" id="IPR008756">
    <property type="entry name" value="Peptidase_M56"/>
</dbReference>
<accession>A0ABS4INY9</accession>
<feature type="domain" description="Peptidase M56" evidence="2">
    <location>
        <begin position="8"/>
        <end position="290"/>
    </location>
</feature>
<proteinExistence type="predicted"/>
<dbReference type="EMBL" id="JAGGLB010000001">
    <property type="protein sequence ID" value="MBP1988885.1"/>
    <property type="molecule type" value="Genomic_DNA"/>
</dbReference>
<feature type="transmembrane region" description="Helical" evidence="1">
    <location>
        <begin position="37"/>
        <end position="53"/>
    </location>
</feature>
<keyword evidence="1" id="KW-1133">Transmembrane helix</keyword>
<sequence length="358" mass="40287">MQGFLTNLLQSSVSMSLITLVYAAILPLLSKRYAAKWNYMVWLLVAAGWVFPFRPRIDLLFLPVQMRDIPLTQSIINDMPFMDVGDNVSTRATIPFWWVLAVIWGLGFVSIVLYHVLRHGRFMKMVRRWSEPVTDLKVLGILDNLSSELGIKKHIGISVCESVSSPMLVGLFRPVILLPPFKISIDELSLILKHELIHFKRHDLWYKAMILTATAFHWFNPVVYLMAKAAAEQCEISCDSLVLQNADFHQRIQYGESIIGVVRNGAKLQTAISTNFYGGKKGMKNRISSIMDLKRKKAGVLILCMALIGILLTGTALASTNTDQESITTVVSGTNNSDSNISNEVIRLKESLRNLYID</sequence>
<protein>
    <submittedName>
        <fullName evidence="3">Beta-lactamase regulating signal transducer with metallopeptidase domain</fullName>
    </submittedName>
</protein>
<name>A0ABS4INY9_9BACL</name>
<dbReference type="CDD" id="cd07341">
    <property type="entry name" value="M56_BlaR1_MecR1_like"/>
    <property type="match status" value="1"/>
</dbReference>
<comment type="caution">
    <text evidence="3">The sequence shown here is derived from an EMBL/GenBank/DDBJ whole genome shotgun (WGS) entry which is preliminary data.</text>
</comment>
<evidence type="ECO:0000313" key="3">
    <source>
        <dbReference type="EMBL" id="MBP1988885.1"/>
    </source>
</evidence>
<evidence type="ECO:0000256" key="1">
    <source>
        <dbReference type="SAM" id="Phobius"/>
    </source>
</evidence>
<organism evidence="3 4">
    <name type="scientific">Paenibacillus eucommiae</name>
    <dbReference type="NCBI Taxonomy" id="1355755"/>
    <lineage>
        <taxon>Bacteria</taxon>
        <taxon>Bacillati</taxon>
        <taxon>Bacillota</taxon>
        <taxon>Bacilli</taxon>
        <taxon>Bacillales</taxon>
        <taxon>Paenibacillaceae</taxon>
        <taxon>Paenibacillus</taxon>
    </lineage>
</organism>
<dbReference type="PANTHER" id="PTHR34978">
    <property type="entry name" value="POSSIBLE SENSOR-TRANSDUCER PROTEIN BLAR"/>
    <property type="match status" value="1"/>
</dbReference>
<keyword evidence="1" id="KW-0472">Membrane</keyword>
<feature type="transmembrane region" description="Helical" evidence="1">
    <location>
        <begin position="298"/>
        <end position="318"/>
    </location>
</feature>
<evidence type="ECO:0000259" key="2">
    <source>
        <dbReference type="Pfam" id="PF05569"/>
    </source>
</evidence>
<dbReference type="Proteomes" id="UP001519287">
    <property type="component" value="Unassembled WGS sequence"/>
</dbReference>
<keyword evidence="4" id="KW-1185">Reference proteome</keyword>
<keyword evidence="1" id="KW-0812">Transmembrane</keyword>
<dbReference type="PANTHER" id="PTHR34978:SF3">
    <property type="entry name" value="SLR0241 PROTEIN"/>
    <property type="match status" value="1"/>
</dbReference>
<feature type="transmembrane region" description="Helical" evidence="1">
    <location>
        <begin position="96"/>
        <end position="117"/>
    </location>
</feature>
<evidence type="ECO:0000313" key="4">
    <source>
        <dbReference type="Proteomes" id="UP001519287"/>
    </source>
</evidence>
<feature type="transmembrane region" description="Helical" evidence="1">
    <location>
        <begin position="12"/>
        <end position="30"/>
    </location>
</feature>
<dbReference type="Pfam" id="PF05569">
    <property type="entry name" value="Peptidase_M56"/>
    <property type="match status" value="1"/>
</dbReference>